<dbReference type="InterPro" id="IPR011990">
    <property type="entry name" value="TPR-like_helical_dom_sf"/>
</dbReference>
<dbReference type="Proteomes" id="UP000228380">
    <property type="component" value="Chromosome 13"/>
</dbReference>
<evidence type="ECO:0000256" key="2">
    <source>
        <dbReference type="PROSITE-ProRule" id="PRU00708"/>
    </source>
</evidence>
<dbReference type="FunFam" id="1.25.40.10:FF:000242">
    <property type="entry name" value="Pentatricopeptide repeat-containing protein"/>
    <property type="match status" value="1"/>
</dbReference>
<dbReference type="RefSeq" id="XP_038988860.1">
    <property type="nucleotide sequence ID" value="XM_039132932.1"/>
</dbReference>
<evidence type="ECO:0000313" key="6">
    <source>
        <dbReference type="RefSeq" id="XP_038988860.1"/>
    </source>
</evidence>
<dbReference type="PROSITE" id="PS51375">
    <property type="entry name" value="PPR"/>
    <property type="match status" value="4"/>
</dbReference>
<dbReference type="RefSeq" id="XP_038988861.1">
    <property type="nucleotide sequence ID" value="XM_039132933.1"/>
</dbReference>
<reference evidence="3" key="1">
    <citation type="journal article" date="2019" name="Nat. Commun.">
        <title>Genome-wide association mapping of date palm fruit traits.</title>
        <authorList>
            <person name="Hazzouri K.M."/>
            <person name="Gros-Balthazard M."/>
            <person name="Flowers J.M."/>
            <person name="Copetti D."/>
            <person name="Lemansour A."/>
            <person name="Lebrun M."/>
            <person name="Masmoudi K."/>
            <person name="Ferrand S."/>
            <person name="Dhar M.I."/>
            <person name="Fresquez Z.A."/>
            <person name="Rosas U."/>
            <person name="Zhang J."/>
            <person name="Talag J."/>
            <person name="Lee S."/>
            <person name="Kudrna D."/>
            <person name="Powell R.F."/>
            <person name="Leitch I.J."/>
            <person name="Krueger R.R."/>
            <person name="Wing R.A."/>
            <person name="Amiri K.M.A."/>
            <person name="Purugganan M.D."/>
        </authorList>
    </citation>
    <scope>NUCLEOTIDE SEQUENCE [LARGE SCALE GENOMIC DNA]</scope>
    <source>
        <strain evidence="3">cv. Khalas</strain>
    </source>
</reference>
<dbReference type="PANTHER" id="PTHR47926">
    <property type="entry name" value="PENTATRICOPEPTIDE REPEAT-CONTAINING PROTEIN"/>
    <property type="match status" value="1"/>
</dbReference>
<dbReference type="FunFam" id="1.25.40.10:FF:000348">
    <property type="entry name" value="Pentatricopeptide repeat-containing protein chloroplastic"/>
    <property type="match status" value="1"/>
</dbReference>
<dbReference type="RefSeq" id="XP_026661454.2">
    <property type="nucleotide sequence ID" value="XM_026805653.2"/>
</dbReference>
<evidence type="ECO:0000313" key="7">
    <source>
        <dbReference type="RefSeq" id="XP_038988861.1"/>
    </source>
</evidence>
<proteinExistence type="predicted"/>
<reference evidence="4 5" key="2">
    <citation type="submission" date="2025-04" db="UniProtKB">
        <authorList>
            <consortium name="RefSeq"/>
        </authorList>
    </citation>
    <scope>IDENTIFICATION</scope>
    <source>
        <tissue evidence="4 5">Young leaves</tissue>
    </source>
</reference>
<gene>
    <name evidence="4 5 6 7" type="primary">LOC103709663</name>
</gene>
<dbReference type="KEGG" id="pda:103709663"/>
<feature type="repeat" description="PPR" evidence="2">
    <location>
        <begin position="327"/>
        <end position="361"/>
    </location>
</feature>
<accession>A0A8B8J666</accession>
<dbReference type="InterPro" id="IPR046960">
    <property type="entry name" value="PPR_At4g14850-like_plant"/>
</dbReference>
<evidence type="ECO:0000313" key="4">
    <source>
        <dbReference type="RefSeq" id="XP_026661454.2"/>
    </source>
</evidence>
<dbReference type="OrthoDB" id="185373at2759"/>
<keyword evidence="3" id="KW-1185">Reference proteome</keyword>
<dbReference type="NCBIfam" id="TIGR00756">
    <property type="entry name" value="PPR"/>
    <property type="match status" value="5"/>
</dbReference>
<feature type="repeat" description="PPR" evidence="2">
    <location>
        <begin position="194"/>
        <end position="228"/>
    </location>
</feature>
<dbReference type="InterPro" id="IPR002885">
    <property type="entry name" value="PPR_rpt"/>
</dbReference>
<dbReference type="GO" id="GO:0009451">
    <property type="term" value="P:RNA modification"/>
    <property type="evidence" value="ECO:0007669"/>
    <property type="project" value="InterPro"/>
</dbReference>
<name>A0A8B8J666_PHODC</name>
<dbReference type="InterPro" id="IPR046848">
    <property type="entry name" value="E_motif"/>
</dbReference>
<dbReference type="Pfam" id="PF13041">
    <property type="entry name" value="PPR_2"/>
    <property type="match status" value="3"/>
</dbReference>
<dbReference type="Pfam" id="PF20431">
    <property type="entry name" value="E_motif"/>
    <property type="match status" value="1"/>
</dbReference>
<feature type="repeat" description="PPR" evidence="2">
    <location>
        <begin position="296"/>
        <end position="326"/>
    </location>
</feature>
<dbReference type="AlphaFoldDB" id="A0A8B8J666"/>
<dbReference type="RefSeq" id="XP_038988859.1">
    <property type="nucleotide sequence ID" value="XM_039132931.1"/>
</dbReference>
<dbReference type="GO" id="GO:0003723">
    <property type="term" value="F:RNA binding"/>
    <property type="evidence" value="ECO:0007669"/>
    <property type="project" value="InterPro"/>
</dbReference>
<evidence type="ECO:0000313" key="5">
    <source>
        <dbReference type="RefSeq" id="XP_038988859.1"/>
    </source>
</evidence>
<evidence type="ECO:0000313" key="3">
    <source>
        <dbReference type="Proteomes" id="UP000228380"/>
    </source>
</evidence>
<feature type="repeat" description="PPR" evidence="2">
    <location>
        <begin position="93"/>
        <end position="127"/>
    </location>
</feature>
<dbReference type="Gene3D" id="1.25.40.10">
    <property type="entry name" value="Tetratricopeptide repeat domain"/>
    <property type="match status" value="4"/>
</dbReference>
<protein>
    <submittedName>
        <fullName evidence="4 5">Pentatricopeptide repeat-containing protein At5g56310</fullName>
    </submittedName>
</protein>
<dbReference type="Pfam" id="PF01535">
    <property type="entry name" value="PPR"/>
    <property type="match status" value="2"/>
</dbReference>
<keyword evidence="1" id="KW-0677">Repeat</keyword>
<evidence type="ECO:0000256" key="1">
    <source>
        <dbReference type="ARBA" id="ARBA00022737"/>
    </source>
</evidence>
<dbReference type="PANTHER" id="PTHR47926:SF432">
    <property type="entry name" value="(WILD MALAYSIAN BANANA) HYPOTHETICAL PROTEIN"/>
    <property type="match status" value="1"/>
</dbReference>
<organism evidence="3 4">
    <name type="scientific">Phoenix dactylifera</name>
    <name type="common">Date palm</name>
    <dbReference type="NCBI Taxonomy" id="42345"/>
    <lineage>
        <taxon>Eukaryota</taxon>
        <taxon>Viridiplantae</taxon>
        <taxon>Streptophyta</taxon>
        <taxon>Embryophyta</taxon>
        <taxon>Tracheophyta</taxon>
        <taxon>Spermatophyta</taxon>
        <taxon>Magnoliopsida</taxon>
        <taxon>Liliopsida</taxon>
        <taxon>Arecaceae</taxon>
        <taxon>Coryphoideae</taxon>
        <taxon>Phoeniceae</taxon>
        <taxon>Phoenix</taxon>
    </lineage>
</organism>
<dbReference type="GeneID" id="103709663"/>
<sequence length="557" mass="62477">MLRRFLSPRFFSSLAFPSPSPIKESTHLTPLPRLLYLLNHSSTFEHMAQIHSFMVSRGLDGDNLLLGKFIHACSLLGFKDYAFSVFGRKDQPDIYLYNTMIRSLSRTDSALDAISLFNRIQSVGLRPDTYSFPFVLKGVAQLTMLELGQGIHSQIIRVGLGCDVHISTALIHMYSACEDIEDARLLFDEIRHRDVVSWNAMVAGYVKVGDMDNAHALFERMPERNVISWTTMIAGYAQMSHPGEAIAIFRRMQLEDSVEPDEVALLGVLSACAQLGALDLGEWIHGYVDKHKLYKTVPLMNALIDMYAKSGNIEKALELFENMKHKSVVTWTTMIAGFALHGLGNEALNMLDRMEGENVKPNDVTFLAILSACSHAGQADMGQWYFHRMRSWYNIRPRIEHYGCMVDLLGRAGFLGEACDLVGDMPFDANGAIWGALLAAARIHDDVELGEQALRHLIEVEPQNGGNYILLSNIYAAHEKWDDVGKLRKLMKDRGVNKVPGGSSVEVDGMVHEFTSRDGSHPCLERIYRVLYEINGHLKMIGYVPRLHGGLLEFEEG</sequence>